<sequence>MSSPSSPFECHWRPSRRLLAIYLFLLVLCLVALAAAECPAWVRLLGVLLCAGHAAWVLPRRILLTAPSAILGLRLSSDGLALLRRDGEWLPVQLSPDSLALPLAVLLVYRQPGRPWAQGLCVPADAMDADWHRRLRVQLRFSRQRWAAPE</sequence>
<evidence type="ECO:0000313" key="1">
    <source>
        <dbReference type="EMBL" id="BCA27619.1"/>
    </source>
</evidence>
<reference evidence="1 2" key="1">
    <citation type="journal article" date="2020" name="Microbiol. Resour. Announc.">
        <title>Complete genome sequence of Pseudomonas otitidis strain MrB4, isolated from Lake Biwa in Japan.</title>
        <authorList>
            <person name="Miyazaki K."/>
            <person name="Hase E."/>
            <person name="Maruya T."/>
        </authorList>
    </citation>
    <scope>NUCLEOTIDE SEQUENCE [LARGE SCALE GENOMIC DNA]</scope>
    <source>
        <strain evidence="1 2">MrB4</strain>
    </source>
</reference>
<gene>
    <name evidence="1" type="ORF">PtoMrB4_15960</name>
</gene>
<dbReference type="AlphaFoldDB" id="A0A679GJ15"/>
<dbReference type="EMBL" id="AP022642">
    <property type="protein sequence ID" value="BCA27619.1"/>
    <property type="molecule type" value="Genomic_DNA"/>
</dbReference>
<dbReference type="Pfam" id="PF07254">
    <property type="entry name" value="Cpta_toxin"/>
    <property type="match status" value="1"/>
</dbReference>
<dbReference type="RefSeq" id="WP_172432965.1">
    <property type="nucleotide sequence ID" value="NZ_AP022642.1"/>
</dbReference>
<accession>A0A679GJ15</accession>
<dbReference type="KEGG" id="poj:PtoMrB4_15960"/>
<name>A0A679GJ15_9GAMM</name>
<evidence type="ECO:0008006" key="3">
    <source>
        <dbReference type="Google" id="ProtNLM"/>
    </source>
</evidence>
<proteinExistence type="predicted"/>
<dbReference type="InterPro" id="IPR009883">
    <property type="entry name" value="YgfX"/>
</dbReference>
<evidence type="ECO:0000313" key="2">
    <source>
        <dbReference type="Proteomes" id="UP000501237"/>
    </source>
</evidence>
<protein>
    <recommendedName>
        <fullName evidence="3">Toxin CptA</fullName>
    </recommendedName>
</protein>
<dbReference type="GeneID" id="57396808"/>
<dbReference type="Proteomes" id="UP000501237">
    <property type="component" value="Chromosome"/>
</dbReference>
<organism evidence="1 2">
    <name type="scientific">Metapseudomonas otitidis</name>
    <dbReference type="NCBI Taxonomy" id="319939"/>
    <lineage>
        <taxon>Bacteria</taxon>
        <taxon>Pseudomonadati</taxon>
        <taxon>Pseudomonadota</taxon>
        <taxon>Gammaproteobacteria</taxon>
        <taxon>Pseudomonadales</taxon>
        <taxon>Pseudomonadaceae</taxon>
        <taxon>Metapseudomonas</taxon>
    </lineage>
</organism>